<evidence type="ECO:0000313" key="2">
    <source>
        <dbReference type="EMBL" id="KAG5653712.1"/>
    </source>
</evidence>
<accession>A0A9P7GVK9</accession>
<protein>
    <submittedName>
        <fullName evidence="2">Uncharacterized protein</fullName>
    </submittedName>
</protein>
<dbReference type="OrthoDB" id="2831072at2759"/>
<feature type="compositionally biased region" description="Low complexity" evidence="1">
    <location>
        <begin position="7"/>
        <end position="20"/>
    </location>
</feature>
<reference evidence="2" key="1">
    <citation type="submission" date="2021-02" db="EMBL/GenBank/DDBJ databases">
        <authorList>
            <person name="Nieuwenhuis M."/>
            <person name="Van De Peppel L.J.J."/>
        </authorList>
    </citation>
    <scope>NUCLEOTIDE SEQUENCE</scope>
    <source>
        <strain evidence="2">D49</strain>
    </source>
</reference>
<organism evidence="2 3">
    <name type="scientific">Sphagnurus paluster</name>
    <dbReference type="NCBI Taxonomy" id="117069"/>
    <lineage>
        <taxon>Eukaryota</taxon>
        <taxon>Fungi</taxon>
        <taxon>Dikarya</taxon>
        <taxon>Basidiomycota</taxon>
        <taxon>Agaricomycotina</taxon>
        <taxon>Agaricomycetes</taxon>
        <taxon>Agaricomycetidae</taxon>
        <taxon>Agaricales</taxon>
        <taxon>Tricholomatineae</taxon>
        <taxon>Lyophyllaceae</taxon>
        <taxon>Sphagnurus</taxon>
    </lineage>
</organism>
<dbReference type="AlphaFoldDB" id="A0A9P7GVK9"/>
<evidence type="ECO:0000313" key="3">
    <source>
        <dbReference type="Proteomes" id="UP000717328"/>
    </source>
</evidence>
<gene>
    <name evidence="2" type="ORF">H0H81_011116</name>
</gene>
<dbReference type="Proteomes" id="UP000717328">
    <property type="component" value="Unassembled WGS sequence"/>
</dbReference>
<proteinExistence type="predicted"/>
<keyword evidence="3" id="KW-1185">Reference proteome</keyword>
<name>A0A9P7GVK9_9AGAR</name>
<dbReference type="EMBL" id="JABCKI010000037">
    <property type="protein sequence ID" value="KAG5653712.1"/>
    <property type="molecule type" value="Genomic_DNA"/>
</dbReference>
<feature type="region of interest" description="Disordered" evidence="1">
    <location>
        <begin position="1"/>
        <end position="39"/>
    </location>
</feature>
<reference evidence="2" key="2">
    <citation type="submission" date="2021-10" db="EMBL/GenBank/DDBJ databases">
        <title>Phylogenomics reveals ancestral predisposition of the termite-cultivated fungus Termitomyces towards a domesticated lifestyle.</title>
        <authorList>
            <person name="Auxier B."/>
            <person name="Grum-Grzhimaylo A."/>
            <person name="Cardenas M.E."/>
            <person name="Lodge J.D."/>
            <person name="Laessoe T."/>
            <person name="Pedersen O."/>
            <person name="Smith M.E."/>
            <person name="Kuyper T.W."/>
            <person name="Franco-Molano E.A."/>
            <person name="Baroni T.J."/>
            <person name="Aanen D.K."/>
        </authorList>
    </citation>
    <scope>NUCLEOTIDE SEQUENCE</scope>
    <source>
        <strain evidence="2">D49</strain>
    </source>
</reference>
<comment type="caution">
    <text evidence="2">The sequence shown here is derived from an EMBL/GenBank/DDBJ whole genome shotgun (WGS) entry which is preliminary data.</text>
</comment>
<evidence type="ECO:0000256" key="1">
    <source>
        <dbReference type="SAM" id="MobiDB-lite"/>
    </source>
</evidence>
<sequence length="135" mass="14793">MSRSHNTATSSMSALTTTHTHNPRPSPSHRPSGKAWVDPASLPDYGDISTIRGNAPDYVKQLNSNTYFSYGVGDEDCFGHKVGKTVKFVDVNIDRREERQGRMEATTVAEVVDKDSGRIVASGFLNKMQPGLPKL</sequence>